<reference evidence="1 2" key="1">
    <citation type="submission" date="2019-08" db="EMBL/GenBank/DDBJ databases">
        <title>In-depth cultivation of the pig gut microbiome towards novel bacterial diversity and tailored functional studies.</title>
        <authorList>
            <person name="Wylensek D."/>
            <person name="Hitch T.C.A."/>
            <person name="Clavel T."/>
        </authorList>
    </citation>
    <scope>NUCLEOTIDE SEQUENCE [LARGE SCALE GENOMIC DNA]</scope>
    <source>
        <strain evidence="1 2">NM-380-WT-3C1</strain>
    </source>
</reference>
<evidence type="ECO:0000313" key="1">
    <source>
        <dbReference type="EMBL" id="MSU05757.1"/>
    </source>
</evidence>
<dbReference type="InterPro" id="IPR036412">
    <property type="entry name" value="HAD-like_sf"/>
</dbReference>
<dbReference type="PANTHER" id="PTHR47478:SF1">
    <property type="entry name" value="PYRIMIDINE 5'-NUCLEOTIDASE YJJG"/>
    <property type="match status" value="1"/>
</dbReference>
<dbReference type="NCBIfam" id="TIGR02254">
    <property type="entry name" value="YjjG_YfnB"/>
    <property type="match status" value="1"/>
</dbReference>
<evidence type="ECO:0000313" key="2">
    <source>
        <dbReference type="Proteomes" id="UP000460549"/>
    </source>
</evidence>
<dbReference type="AlphaFoldDB" id="A0A7X2PBE1"/>
<proteinExistence type="predicted"/>
<keyword evidence="2" id="KW-1185">Reference proteome</keyword>
<dbReference type="Gene3D" id="3.40.50.1000">
    <property type="entry name" value="HAD superfamily/HAD-like"/>
    <property type="match status" value="1"/>
</dbReference>
<dbReference type="InterPro" id="IPR011951">
    <property type="entry name" value="HAD-SF_hydro_IA_YjjG/PynA"/>
</dbReference>
<dbReference type="Gene3D" id="1.10.150.240">
    <property type="entry name" value="Putative phosphatase, domain 2"/>
    <property type="match status" value="1"/>
</dbReference>
<gene>
    <name evidence="1" type="ORF">FYJ80_03055</name>
</gene>
<dbReference type="RefSeq" id="WP_154424653.1">
    <property type="nucleotide sequence ID" value="NZ_VUNN01000003.1"/>
</dbReference>
<dbReference type="InterPro" id="IPR052550">
    <property type="entry name" value="Pyrimidine_5'-ntase_YjjG"/>
</dbReference>
<organism evidence="1 2">
    <name type="scientific">Bullifex porci</name>
    <dbReference type="NCBI Taxonomy" id="2606638"/>
    <lineage>
        <taxon>Bacteria</taxon>
        <taxon>Pseudomonadati</taxon>
        <taxon>Spirochaetota</taxon>
        <taxon>Spirochaetia</taxon>
        <taxon>Spirochaetales</taxon>
        <taxon>Spirochaetaceae</taxon>
        <taxon>Bullifex</taxon>
    </lineage>
</organism>
<dbReference type="InterPro" id="IPR023198">
    <property type="entry name" value="PGP-like_dom2"/>
</dbReference>
<dbReference type="PANTHER" id="PTHR47478">
    <property type="match status" value="1"/>
</dbReference>
<sequence length="228" mass="25965">MKHYKYLLLDADGTFYDFPSCEKVAIKKLFDNYNIPLSDDNLALYHSANSELWDLFEKGKATCDDIRIKRFIPIMKKYSLEAKSQEAGLLYCKYLSENGILYPGARECLECLKQSYKLIMITNGLKEVQYGRFEASNTTHLYDKIVISEELGVQKPKKKFFTHTLDLINATESDCLIIGDSLTSDIQGGINSGIDTLYLHLNKEKQDGAYTYAAASYDEILDLLINTN</sequence>
<dbReference type="SFLD" id="SFLDS00003">
    <property type="entry name" value="Haloacid_Dehalogenase"/>
    <property type="match status" value="1"/>
</dbReference>
<protein>
    <submittedName>
        <fullName evidence="1">Noncanonical pyrimidine nucleotidase, YjjG family</fullName>
    </submittedName>
</protein>
<dbReference type="InterPro" id="IPR023214">
    <property type="entry name" value="HAD_sf"/>
</dbReference>
<dbReference type="NCBIfam" id="TIGR01549">
    <property type="entry name" value="HAD-SF-IA-v1"/>
    <property type="match status" value="1"/>
</dbReference>
<dbReference type="EMBL" id="VUNN01000003">
    <property type="protein sequence ID" value="MSU05757.1"/>
    <property type="molecule type" value="Genomic_DNA"/>
</dbReference>
<dbReference type="Proteomes" id="UP000460549">
    <property type="component" value="Unassembled WGS sequence"/>
</dbReference>
<dbReference type="SFLD" id="SFLDG01129">
    <property type="entry name" value="C1.5:_HAD__Beta-PGM__Phosphata"/>
    <property type="match status" value="1"/>
</dbReference>
<accession>A0A7X2PBE1</accession>
<dbReference type="SUPFAM" id="SSF56784">
    <property type="entry name" value="HAD-like"/>
    <property type="match status" value="1"/>
</dbReference>
<name>A0A7X2PBE1_9SPIO</name>
<comment type="caution">
    <text evidence="1">The sequence shown here is derived from an EMBL/GenBank/DDBJ whole genome shotgun (WGS) entry which is preliminary data.</text>
</comment>
<dbReference type="InterPro" id="IPR006439">
    <property type="entry name" value="HAD-SF_hydro_IA"/>
</dbReference>
<dbReference type="GO" id="GO:0008253">
    <property type="term" value="F:5'-nucleotidase activity"/>
    <property type="evidence" value="ECO:0007669"/>
    <property type="project" value="InterPro"/>
</dbReference>
<dbReference type="Pfam" id="PF00702">
    <property type="entry name" value="Hydrolase"/>
    <property type="match status" value="1"/>
</dbReference>